<evidence type="ECO:0000256" key="4">
    <source>
        <dbReference type="ARBA" id="ARBA00023065"/>
    </source>
</evidence>
<proteinExistence type="predicted"/>
<dbReference type="InterPro" id="IPR036291">
    <property type="entry name" value="NAD(P)-bd_dom_sf"/>
</dbReference>
<keyword evidence="4" id="KW-0406">Ion transport</keyword>
<dbReference type="PROSITE" id="PS51201">
    <property type="entry name" value="RCK_N"/>
    <property type="match status" value="1"/>
</dbReference>
<evidence type="ECO:0000256" key="2">
    <source>
        <dbReference type="ARBA" id="ARBA00022538"/>
    </source>
</evidence>
<reference evidence="7" key="3">
    <citation type="submission" date="2018-07" db="EMBL/GenBank/DDBJ databases">
        <authorList>
            <person name="Quirk P.G."/>
            <person name="Krulwich T.A."/>
        </authorList>
    </citation>
    <scope>NUCLEOTIDE SEQUENCE</scope>
    <source>
        <strain evidence="7">CCRI-19302</strain>
    </source>
</reference>
<dbReference type="PANTHER" id="PTHR43833">
    <property type="entry name" value="POTASSIUM CHANNEL PROTEIN 2-RELATED-RELATED"/>
    <property type="match status" value="1"/>
</dbReference>
<dbReference type="InterPro" id="IPR050721">
    <property type="entry name" value="Trk_Ktr_HKT_K-transport"/>
</dbReference>
<dbReference type="RefSeq" id="WP_094376788.1">
    <property type="nucleotide sequence ID" value="NZ_NOKA02000002.1"/>
</dbReference>
<evidence type="ECO:0000313" key="6">
    <source>
        <dbReference type="EMBL" id="PXV95633.1"/>
    </source>
</evidence>
<keyword evidence="8" id="KW-1185">Reference proteome</keyword>
<feature type="domain" description="RCK N-terminal" evidence="5">
    <location>
        <begin position="9"/>
        <end position="129"/>
    </location>
</feature>
<dbReference type="InterPro" id="IPR006036">
    <property type="entry name" value="K_uptake_TrkA"/>
</dbReference>
<dbReference type="PRINTS" id="PR00335">
    <property type="entry name" value="KUPTAKETRKA"/>
</dbReference>
<dbReference type="AlphaFoldDB" id="A0A255IJK1"/>
<dbReference type="OrthoDB" id="9775180at2"/>
<evidence type="ECO:0000256" key="1">
    <source>
        <dbReference type="ARBA" id="ARBA00022448"/>
    </source>
</evidence>
<keyword evidence="3" id="KW-0630">Potassium</keyword>
<organism evidence="7 8">
    <name type="scientific">Lachnotalea glycerini</name>
    <dbReference type="NCBI Taxonomy" id="1763509"/>
    <lineage>
        <taxon>Bacteria</taxon>
        <taxon>Bacillati</taxon>
        <taxon>Bacillota</taxon>
        <taxon>Clostridia</taxon>
        <taxon>Lachnospirales</taxon>
        <taxon>Lachnospiraceae</taxon>
        <taxon>Lachnotalea</taxon>
    </lineage>
</organism>
<dbReference type="EMBL" id="QICS01000001">
    <property type="protein sequence ID" value="PXV95633.1"/>
    <property type="molecule type" value="Genomic_DNA"/>
</dbReference>
<reference evidence="6 9" key="2">
    <citation type="submission" date="2018-05" db="EMBL/GenBank/DDBJ databases">
        <title>Genomic Encyclopedia of Type Strains, Phase IV (KMG-IV): sequencing the most valuable type-strain genomes for metagenomic binning, comparative biology and taxonomic classification.</title>
        <authorList>
            <person name="Goeker M."/>
        </authorList>
    </citation>
    <scope>NUCLEOTIDE SEQUENCE [LARGE SCALE GENOMIC DNA]</scope>
    <source>
        <strain evidence="6 9">DSM 28816</strain>
    </source>
</reference>
<accession>A0A255IJK1</accession>
<dbReference type="InterPro" id="IPR003148">
    <property type="entry name" value="RCK_N"/>
</dbReference>
<keyword evidence="1" id="KW-0813">Transport</keyword>
<dbReference type="EMBL" id="NOKA02000002">
    <property type="protein sequence ID" value="RDY32922.1"/>
    <property type="molecule type" value="Genomic_DNA"/>
</dbReference>
<comment type="caution">
    <text evidence="7">The sequence shown here is derived from an EMBL/GenBank/DDBJ whole genome shotgun (WGS) entry which is preliminary data.</text>
</comment>
<evidence type="ECO:0000256" key="3">
    <source>
        <dbReference type="ARBA" id="ARBA00022958"/>
    </source>
</evidence>
<dbReference type="GO" id="GO:0015079">
    <property type="term" value="F:potassium ion transmembrane transporter activity"/>
    <property type="evidence" value="ECO:0007669"/>
    <property type="project" value="InterPro"/>
</dbReference>
<gene>
    <name evidence="6" type="ORF">C8E03_101263</name>
    <name evidence="7" type="ORF">CG710_003010</name>
</gene>
<reference evidence="7 8" key="1">
    <citation type="journal article" date="2017" name="Genome Announc.">
        <title>Draft Genome Sequence of a Sporulating and Motile Strain of Lachnotalea glycerini Isolated from Water in Quebec City, Canada.</title>
        <authorList>
            <person name="Maheux A.F."/>
            <person name="Boudreau D.K."/>
            <person name="Berube E."/>
            <person name="Boissinot M."/>
            <person name="Raymond F."/>
            <person name="Brodeur S."/>
            <person name="Corbeil J."/>
            <person name="Isabel S."/>
            <person name="Omar R.F."/>
            <person name="Bergeron M.G."/>
        </authorList>
    </citation>
    <scope>NUCLEOTIDE SEQUENCE [LARGE SCALE GENOMIC DNA]</scope>
    <source>
        <strain evidence="7 8">CCRI-19302</strain>
    </source>
</reference>
<dbReference type="Proteomes" id="UP000247523">
    <property type="component" value="Unassembled WGS sequence"/>
</dbReference>
<protein>
    <submittedName>
        <fullName evidence="6">Trk system potassium uptake protein TrkA</fullName>
    </submittedName>
    <submittedName>
        <fullName evidence="7">TrkA family potassium uptake protein</fullName>
    </submittedName>
</protein>
<dbReference type="Pfam" id="PF02254">
    <property type="entry name" value="TrkA_N"/>
    <property type="match status" value="1"/>
</dbReference>
<name>A0A255IJK1_9FIRM</name>
<evidence type="ECO:0000259" key="5">
    <source>
        <dbReference type="PROSITE" id="PS51201"/>
    </source>
</evidence>
<dbReference type="SUPFAM" id="SSF51735">
    <property type="entry name" value="NAD(P)-binding Rossmann-fold domains"/>
    <property type="match status" value="1"/>
</dbReference>
<sequence>MKINDIKDDYQILIIGCGRLGASIANALSNRNRNVTIVDINKDSFRKLSPSFSGLSMEGDATDIKVLKEAEIIKADVLIAVTDNDNVNILIAQMAKSIFDIKEVIARLYDPEKECVYKECCIQTVFPALLSANEIDRILDKEEKNEK</sequence>
<evidence type="ECO:0000313" key="9">
    <source>
        <dbReference type="Proteomes" id="UP000247523"/>
    </source>
</evidence>
<dbReference type="PANTHER" id="PTHR43833:SF5">
    <property type="entry name" value="TRK SYSTEM POTASSIUM UPTAKE PROTEIN TRKA"/>
    <property type="match status" value="1"/>
</dbReference>
<dbReference type="Gene3D" id="3.40.50.720">
    <property type="entry name" value="NAD(P)-binding Rossmann-like Domain"/>
    <property type="match status" value="1"/>
</dbReference>
<dbReference type="Proteomes" id="UP000216411">
    <property type="component" value="Unassembled WGS sequence"/>
</dbReference>
<keyword evidence="2" id="KW-0633">Potassium transport</keyword>
<dbReference type="GO" id="GO:0005886">
    <property type="term" value="C:plasma membrane"/>
    <property type="evidence" value="ECO:0007669"/>
    <property type="project" value="InterPro"/>
</dbReference>
<evidence type="ECO:0000313" key="8">
    <source>
        <dbReference type="Proteomes" id="UP000216411"/>
    </source>
</evidence>
<evidence type="ECO:0000313" key="7">
    <source>
        <dbReference type="EMBL" id="RDY32922.1"/>
    </source>
</evidence>